<dbReference type="PROSITE" id="PS51257">
    <property type="entry name" value="PROKAR_LIPOPROTEIN"/>
    <property type="match status" value="1"/>
</dbReference>
<dbReference type="Proteomes" id="UP001157186">
    <property type="component" value="Unassembled WGS sequence"/>
</dbReference>
<feature type="chain" id="PRO_5047483015" description="DUF1425 domain-containing protein" evidence="1">
    <location>
        <begin position="31"/>
        <end position="145"/>
    </location>
</feature>
<keyword evidence="1" id="KW-0732">Signal</keyword>
<protein>
    <recommendedName>
        <fullName evidence="4">DUF1425 domain-containing protein</fullName>
    </recommendedName>
</protein>
<dbReference type="EMBL" id="BSST01000001">
    <property type="protein sequence ID" value="GLX80123.1"/>
    <property type="molecule type" value="Genomic_DNA"/>
</dbReference>
<evidence type="ECO:0000313" key="2">
    <source>
        <dbReference type="EMBL" id="GLX80123.1"/>
    </source>
</evidence>
<proteinExistence type="predicted"/>
<evidence type="ECO:0000256" key="1">
    <source>
        <dbReference type="SAM" id="SignalP"/>
    </source>
</evidence>
<feature type="signal peptide" evidence="1">
    <location>
        <begin position="1"/>
        <end position="30"/>
    </location>
</feature>
<dbReference type="InterPro" id="IPR010824">
    <property type="entry name" value="DUF1425"/>
</dbReference>
<dbReference type="Pfam" id="PF07233">
    <property type="entry name" value="DUF1425"/>
    <property type="match status" value="1"/>
</dbReference>
<organism evidence="2 3">
    <name type="scientific">Thalassotalea insulae</name>
    <dbReference type="NCBI Taxonomy" id="2056778"/>
    <lineage>
        <taxon>Bacteria</taxon>
        <taxon>Pseudomonadati</taxon>
        <taxon>Pseudomonadota</taxon>
        <taxon>Gammaproteobacteria</taxon>
        <taxon>Alteromonadales</taxon>
        <taxon>Colwelliaceae</taxon>
        <taxon>Thalassotalea</taxon>
    </lineage>
</organism>
<dbReference type="CDD" id="cd09030">
    <property type="entry name" value="DUF1425"/>
    <property type="match status" value="1"/>
</dbReference>
<accession>A0ABQ6GW21</accession>
<sequence>MNKCFLNQLATTLLLLVLVGCHSTSSPVSAGIGAESMTNETPPATYLKVDNDLLAERITISDVKHRRINDLLEVNVELSSQYDQSQQLQYQFNWFDEQGFSVEPGKSLWKPLEIHGLQSTFVRGIAPSAKVTSFNVYVRHASPKV</sequence>
<dbReference type="RefSeq" id="WP_284246085.1">
    <property type="nucleotide sequence ID" value="NZ_BSST01000001.1"/>
</dbReference>
<keyword evidence="3" id="KW-1185">Reference proteome</keyword>
<gene>
    <name evidence="2" type="ORF">tinsulaeT_34630</name>
</gene>
<dbReference type="Gene3D" id="2.60.40.3230">
    <property type="match status" value="1"/>
</dbReference>
<dbReference type="InterPro" id="IPR038483">
    <property type="entry name" value="YcfL-like_sf"/>
</dbReference>
<reference evidence="2 3" key="1">
    <citation type="submission" date="2023-03" db="EMBL/GenBank/DDBJ databases">
        <title>Draft genome sequence of Thalassotalea insulae KCTC 62186T.</title>
        <authorList>
            <person name="Sawabe T."/>
        </authorList>
    </citation>
    <scope>NUCLEOTIDE SEQUENCE [LARGE SCALE GENOMIC DNA]</scope>
    <source>
        <strain evidence="2 3">KCTC 62186</strain>
    </source>
</reference>
<comment type="caution">
    <text evidence="2">The sequence shown here is derived from an EMBL/GenBank/DDBJ whole genome shotgun (WGS) entry which is preliminary data.</text>
</comment>
<evidence type="ECO:0008006" key="4">
    <source>
        <dbReference type="Google" id="ProtNLM"/>
    </source>
</evidence>
<evidence type="ECO:0000313" key="3">
    <source>
        <dbReference type="Proteomes" id="UP001157186"/>
    </source>
</evidence>
<name>A0ABQ6GW21_9GAMM</name>